<dbReference type="Pfam" id="PF01822">
    <property type="entry name" value="WSC"/>
    <property type="match status" value="2"/>
</dbReference>
<keyword evidence="5" id="KW-1185">Reference proteome</keyword>
<sequence>MAIGPPCTLAIIRALSLNNGMVAAGSCSIVDLYTEQQFPSLIHLSDSRLHSGHAKSTTIMLSFKSFTVASAALTLFSGVNVNAGLVQRNQQQPAPSCTSFTPFVYSGCFQDPSSPRALLYDSGLNTQNMTVEICVAFCKGNDYQYAGLEYYGECFCGASVNGPQIAESNCNYPCTGDNSEACGGNDIVSIYQDSTFPNVNKTIITDYQPLGCYTEGSTGRSLAWPQSQISASTMTVETCLAACKQGGYDIAGVEYGQECYCGVVLGNGTAPTSGCNMPCAGNSAETCGGSSMLNLFVASDLESSQICGAVPPSASSISASSSSSSSTSMSNSVSGPSSVPSSSSRPSSPVSNSGTSSVLSSSSSMPSSLSSTGVSSNPSTSTCTQPRQRQLSAHQQSLSHQHQLASTSAVNGAQILFQPGKINHLALRHRPNVQRKLPLAIYTLATQTTRNVTNSQTGVNRSPLTVRTLAKALVALRVDVLPGTRQFHRLAPRVLLLQHQYILAPLRAPNNSLQ</sequence>
<organism evidence="4 5">
    <name type="scientific">Lachnellula subtilissima</name>
    <dbReference type="NCBI Taxonomy" id="602034"/>
    <lineage>
        <taxon>Eukaryota</taxon>
        <taxon>Fungi</taxon>
        <taxon>Dikarya</taxon>
        <taxon>Ascomycota</taxon>
        <taxon>Pezizomycotina</taxon>
        <taxon>Leotiomycetes</taxon>
        <taxon>Helotiales</taxon>
        <taxon>Lachnaceae</taxon>
        <taxon>Lachnellula</taxon>
    </lineage>
</organism>
<protein>
    <submittedName>
        <fullName evidence="4">WSC domain-containing protein</fullName>
    </submittedName>
</protein>
<dbReference type="SMART" id="SM00321">
    <property type="entry name" value="WSC"/>
    <property type="match status" value="2"/>
</dbReference>
<dbReference type="OrthoDB" id="2019572at2759"/>
<evidence type="ECO:0000259" key="3">
    <source>
        <dbReference type="PROSITE" id="PS51212"/>
    </source>
</evidence>
<feature type="domain" description="WSC" evidence="3">
    <location>
        <begin position="206"/>
        <end position="299"/>
    </location>
</feature>
<accession>A0A8H8RY40</accession>
<evidence type="ECO:0000313" key="4">
    <source>
        <dbReference type="EMBL" id="TVY44145.1"/>
    </source>
</evidence>
<keyword evidence="1" id="KW-0677">Repeat</keyword>
<dbReference type="AlphaFoldDB" id="A0A8H8RY40"/>
<name>A0A8H8RY40_9HELO</name>
<dbReference type="PANTHER" id="PTHR45964:SF5">
    <property type="entry name" value="WSCD FAMILY MEMBER CG9164"/>
    <property type="match status" value="1"/>
</dbReference>
<feature type="region of interest" description="Disordered" evidence="2">
    <location>
        <begin position="318"/>
        <end position="405"/>
    </location>
</feature>
<dbReference type="PROSITE" id="PS51212">
    <property type="entry name" value="WSC"/>
    <property type="match status" value="2"/>
</dbReference>
<comment type="caution">
    <text evidence="4">The sequence shown here is derived from an EMBL/GenBank/DDBJ whole genome shotgun (WGS) entry which is preliminary data.</text>
</comment>
<proteinExistence type="predicted"/>
<reference evidence="4 5" key="1">
    <citation type="submission" date="2018-05" db="EMBL/GenBank/DDBJ databases">
        <title>Genome sequencing and assembly of the regulated plant pathogen Lachnellula willkommii and related sister species for the development of diagnostic species identification markers.</title>
        <authorList>
            <person name="Giroux E."/>
            <person name="Bilodeau G."/>
        </authorList>
    </citation>
    <scope>NUCLEOTIDE SEQUENCE [LARGE SCALE GENOMIC DNA]</scope>
    <source>
        <strain evidence="4 5">CBS 197.66</strain>
    </source>
</reference>
<evidence type="ECO:0000256" key="1">
    <source>
        <dbReference type="ARBA" id="ARBA00022737"/>
    </source>
</evidence>
<dbReference type="Proteomes" id="UP000462212">
    <property type="component" value="Unassembled WGS sequence"/>
</dbReference>
<gene>
    <name evidence="4" type="ORF">LSUB1_G001683</name>
</gene>
<feature type="domain" description="WSC" evidence="3">
    <location>
        <begin position="102"/>
        <end position="194"/>
    </location>
</feature>
<evidence type="ECO:0000313" key="5">
    <source>
        <dbReference type="Proteomes" id="UP000462212"/>
    </source>
</evidence>
<dbReference type="PANTHER" id="PTHR45964">
    <property type="entry name" value="WSCD FAMILY MEMBER CG9164"/>
    <property type="match status" value="1"/>
</dbReference>
<dbReference type="InterPro" id="IPR051589">
    <property type="entry name" value="Sialate-O-sulfotransferase"/>
</dbReference>
<evidence type="ECO:0000256" key="2">
    <source>
        <dbReference type="SAM" id="MobiDB-lite"/>
    </source>
</evidence>
<dbReference type="InterPro" id="IPR002889">
    <property type="entry name" value="WSC_carb-bd"/>
</dbReference>
<dbReference type="EMBL" id="QGMJ01000046">
    <property type="protein sequence ID" value="TVY44145.1"/>
    <property type="molecule type" value="Genomic_DNA"/>
</dbReference>